<dbReference type="InterPro" id="IPR003918">
    <property type="entry name" value="NADH_UbQ_OxRdtase"/>
</dbReference>
<evidence type="ECO:0000256" key="4">
    <source>
        <dbReference type="ARBA" id="ARBA00021006"/>
    </source>
</evidence>
<gene>
    <name evidence="19" type="primary">ND4</name>
</gene>
<geneLocation type="mitochondrion" evidence="19"/>
<dbReference type="PANTHER" id="PTHR43507">
    <property type="entry name" value="NADH-UBIQUINONE OXIDOREDUCTASE CHAIN 4"/>
    <property type="match status" value="1"/>
</dbReference>
<sequence length="460" mass="51746">MLKILVPTLMLIPTIWLTRAKWLWPATLTHSLLIALLSLSWLKNTMETGWTTLNFYMGTDPLSTPLLTLTCWLLPLMILASQNHTNLEPINRQRMYITLLTSLQIFLIMAFSSTEVIMFYIMFEATLIPTLILITRWGNQTERLNAGVYFLFYTLAGSLPLLVALLLLQNSLGTLSLLTLQYSNPFPLSTYSDKLWWAACLLAFLVKMPLYGVHLWLPKAHVEAPVAGSMILAAVLLKLGGYGMMRMMVVLEPLTKQLSYPFLIFALWGVIMTGSICLRQTDLKSLIAYSSVSHMGLVVGGVLIQTPWGFTGALILMIAHGLTSSALFCLANTNYERTHSRTMLLARGLQMVLPLMTTWWFLASLANLALPPLPNLMGELMIITSLFNWSWWTLLLTGTGTLITAGYSLYMFLMTQRGPLPPHILSLQPSHSREHLLITLHLLPLVLLILKPELIWGWTN</sequence>
<feature type="transmembrane region" description="Helical" evidence="16">
    <location>
        <begin position="93"/>
        <end position="111"/>
    </location>
</feature>
<evidence type="ECO:0000259" key="17">
    <source>
        <dbReference type="Pfam" id="PF00361"/>
    </source>
</evidence>
<feature type="transmembrane region" description="Helical" evidence="16">
    <location>
        <begin position="195"/>
        <end position="217"/>
    </location>
</feature>
<dbReference type="InterPro" id="IPR001750">
    <property type="entry name" value="ND/Mrp_TM"/>
</dbReference>
<feature type="transmembrane region" description="Helical" evidence="16">
    <location>
        <begin position="224"/>
        <end position="245"/>
    </location>
</feature>
<dbReference type="EMBL" id="KP256530">
    <property type="protein sequence ID" value="AKA59700.1"/>
    <property type="molecule type" value="Genomic_DNA"/>
</dbReference>
<evidence type="ECO:0000256" key="5">
    <source>
        <dbReference type="ARBA" id="ARBA00022448"/>
    </source>
</evidence>
<feature type="transmembrane region" description="Helical" evidence="16">
    <location>
        <begin position="352"/>
        <end position="370"/>
    </location>
</feature>
<feature type="domain" description="NADH:ubiquinone oxidoreductase chain 4 N-terminal" evidence="18">
    <location>
        <begin position="1"/>
        <end position="110"/>
    </location>
</feature>
<dbReference type="GO" id="GO:0003954">
    <property type="term" value="F:NADH dehydrogenase activity"/>
    <property type="evidence" value="ECO:0007669"/>
    <property type="project" value="TreeGrafter"/>
</dbReference>
<keyword evidence="12 16" id="KW-0830">Ubiquinone</keyword>
<dbReference type="Pfam" id="PF01059">
    <property type="entry name" value="Oxidored_q5_N"/>
    <property type="match status" value="1"/>
</dbReference>
<evidence type="ECO:0000256" key="16">
    <source>
        <dbReference type="RuleBase" id="RU003297"/>
    </source>
</evidence>
<evidence type="ECO:0000256" key="9">
    <source>
        <dbReference type="ARBA" id="ARBA00022982"/>
    </source>
</evidence>
<evidence type="ECO:0000256" key="14">
    <source>
        <dbReference type="ARBA" id="ARBA00023136"/>
    </source>
</evidence>
<protein>
    <recommendedName>
        <fullName evidence="4 16">NADH-ubiquinone oxidoreductase chain 4</fullName>
        <ecNumber evidence="3 16">7.1.1.2</ecNumber>
    </recommendedName>
</protein>
<dbReference type="GO" id="GO:0048039">
    <property type="term" value="F:ubiquinone binding"/>
    <property type="evidence" value="ECO:0007669"/>
    <property type="project" value="TreeGrafter"/>
</dbReference>
<feature type="transmembrane region" description="Helical" evidence="16">
    <location>
        <begin position="390"/>
        <end position="413"/>
    </location>
</feature>
<dbReference type="InterPro" id="IPR000260">
    <property type="entry name" value="NADH4_N"/>
</dbReference>
<feature type="transmembrane region" description="Helical" evidence="16">
    <location>
        <begin position="257"/>
        <end position="278"/>
    </location>
</feature>
<dbReference type="AlphaFoldDB" id="A0A0U1ZUC5"/>
<dbReference type="NCBIfam" id="TIGR01972">
    <property type="entry name" value="NDH_I_M"/>
    <property type="match status" value="1"/>
</dbReference>
<evidence type="ECO:0000256" key="1">
    <source>
        <dbReference type="ARBA" id="ARBA00004225"/>
    </source>
</evidence>
<dbReference type="GO" id="GO:0042773">
    <property type="term" value="P:ATP synthesis coupled electron transport"/>
    <property type="evidence" value="ECO:0007669"/>
    <property type="project" value="InterPro"/>
</dbReference>
<evidence type="ECO:0000256" key="6">
    <source>
        <dbReference type="ARBA" id="ARBA00022660"/>
    </source>
</evidence>
<keyword evidence="11 16" id="KW-0520">NAD</keyword>
<keyword evidence="8" id="KW-1278">Translocase</keyword>
<dbReference type="InterPro" id="IPR010227">
    <property type="entry name" value="NADH_Q_OxRdtase_chainM/4"/>
</dbReference>
<feature type="transmembrane region" description="Helical" evidence="16">
    <location>
        <begin position="146"/>
        <end position="168"/>
    </location>
</feature>
<comment type="similarity">
    <text evidence="2 16">Belongs to the complex I subunit 4 family.</text>
</comment>
<dbReference type="CTD" id="4538"/>
<keyword evidence="13 16" id="KW-0496">Mitochondrion</keyword>
<keyword evidence="10 16" id="KW-1133">Transmembrane helix</keyword>
<keyword evidence="14 16" id="KW-0472">Membrane</keyword>
<evidence type="ECO:0000256" key="12">
    <source>
        <dbReference type="ARBA" id="ARBA00023075"/>
    </source>
</evidence>
<evidence type="ECO:0000259" key="18">
    <source>
        <dbReference type="Pfam" id="PF01059"/>
    </source>
</evidence>
<name>A0A0U1ZUC5_DIPBI</name>
<evidence type="ECO:0000256" key="15">
    <source>
        <dbReference type="ARBA" id="ARBA00049551"/>
    </source>
</evidence>
<organism evidence="19">
    <name type="scientific">Diploprion bifasciatus</name>
    <name type="common">Barred soapfish</name>
    <dbReference type="NCBI Taxonomy" id="3354454"/>
    <lineage>
        <taxon>Eukaryota</taxon>
        <taxon>Metazoa</taxon>
        <taxon>Chordata</taxon>
        <taxon>Craniata</taxon>
        <taxon>Vertebrata</taxon>
        <taxon>Euteleostomi</taxon>
        <taxon>Actinopterygii</taxon>
        <taxon>Neopterygii</taxon>
        <taxon>Teleostei</taxon>
        <taxon>Neoteleostei</taxon>
        <taxon>Acanthomorphata</taxon>
        <taxon>Eupercaria</taxon>
        <taxon>Perciformes</taxon>
        <taxon>Serranoidei</taxon>
        <taxon>Serranidae</taxon>
        <taxon>Epinephelinae</taxon>
        <taxon>Diploprionini</taxon>
        <taxon>Diploprion</taxon>
    </lineage>
</organism>
<dbReference type="GO" id="GO:0008137">
    <property type="term" value="F:NADH dehydrogenase (ubiquinone) activity"/>
    <property type="evidence" value="ECO:0007669"/>
    <property type="project" value="UniProtKB-UniRule"/>
</dbReference>
<reference evidence="19" key="1">
    <citation type="journal article" date="2015" name="Mitochondrial DNA">
        <title>The complete mitochondrial genome of Pseudobagrus ondon Shaw.</title>
        <authorList>
            <person name="Wang C."/>
            <person name="Qiu J."/>
            <person name="Peng X."/>
            <person name="Ai W."/>
            <person name="Huang X."/>
            <person name="Liu W."/>
            <person name="Chen S."/>
        </authorList>
    </citation>
    <scope>NUCLEOTIDE SEQUENCE</scope>
</reference>
<evidence type="ECO:0000313" key="19">
    <source>
        <dbReference type="EMBL" id="AKA59700.1"/>
    </source>
</evidence>
<dbReference type="PANTHER" id="PTHR43507:SF20">
    <property type="entry name" value="NADH-UBIQUINONE OXIDOREDUCTASE CHAIN 4"/>
    <property type="match status" value="1"/>
</dbReference>
<dbReference type="GeneID" id="24146825"/>
<evidence type="ECO:0000256" key="11">
    <source>
        <dbReference type="ARBA" id="ARBA00023027"/>
    </source>
</evidence>
<feature type="domain" description="NADH:quinone oxidoreductase/Mrp antiporter transmembrane" evidence="17">
    <location>
        <begin position="113"/>
        <end position="404"/>
    </location>
</feature>
<proteinExistence type="inferred from homology"/>
<feature type="transmembrane region" description="Helical" evidence="16">
    <location>
        <begin position="285"/>
        <end position="304"/>
    </location>
</feature>
<comment type="catalytic activity">
    <reaction evidence="15 16">
        <text>a ubiquinone + NADH + 5 H(+)(in) = a ubiquinol + NAD(+) + 4 H(+)(out)</text>
        <dbReference type="Rhea" id="RHEA:29091"/>
        <dbReference type="Rhea" id="RHEA-COMP:9565"/>
        <dbReference type="Rhea" id="RHEA-COMP:9566"/>
        <dbReference type="ChEBI" id="CHEBI:15378"/>
        <dbReference type="ChEBI" id="CHEBI:16389"/>
        <dbReference type="ChEBI" id="CHEBI:17976"/>
        <dbReference type="ChEBI" id="CHEBI:57540"/>
        <dbReference type="ChEBI" id="CHEBI:57945"/>
        <dbReference type="EC" id="7.1.1.2"/>
    </reaction>
</comment>
<keyword evidence="5 16" id="KW-0813">Transport</keyword>
<dbReference type="PRINTS" id="PR01437">
    <property type="entry name" value="NUOXDRDTASE4"/>
</dbReference>
<feature type="transmembrane region" description="Helical" evidence="16">
    <location>
        <begin position="62"/>
        <end position="81"/>
    </location>
</feature>
<evidence type="ECO:0000256" key="3">
    <source>
        <dbReference type="ARBA" id="ARBA00012944"/>
    </source>
</evidence>
<keyword evidence="7 16" id="KW-0812">Transmembrane</keyword>
<comment type="subcellular location">
    <subcellularLocation>
        <location evidence="1 16">Mitochondrion membrane</location>
        <topology evidence="1 16">Multi-pass membrane protein</topology>
    </subcellularLocation>
</comment>
<evidence type="ECO:0000256" key="13">
    <source>
        <dbReference type="ARBA" id="ARBA00023128"/>
    </source>
</evidence>
<dbReference type="RefSeq" id="YP_009132578.1">
    <property type="nucleotide sequence ID" value="NC_026897.1"/>
</dbReference>
<evidence type="ECO:0000256" key="8">
    <source>
        <dbReference type="ARBA" id="ARBA00022967"/>
    </source>
</evidence>
<keyword evidence="6 16" id="KW-0679">Respiratory chain</keyword>
<accession>A0A0U1ZUC5</accession>
<evidence type="ECO:0000256" key="10">
    <source>
        <dbReference type="ARBA" id="ARBA00022989"/>
    </source>
</evidence>
<comment type="function">
    <text evidence="16">Core subunit of the mitochondrial membrane respiratory chain NADH dehydrogenase (Complex I) which catalyzes electron transfer from NADH through the respiratory chain, using ubiquinone as an electron acceptor. Essential for the catalytic activity and assembly of complex I.</text>
</comment>
<feature type="transmembrane region" description="Helical" evidence="16">
    <location>
        <begin position="21"/>
        <end position="42"/>
    </location>
</feature>
<dbReference type="GO" id="GO:0031966">
    <property type="term" value="C:mitochondrial membrane"/>
    <property type="evidence" value="ECO:0007669"/>
    <property type="project" value="UniProtKB-SubCell"/>
</dbReference>
<feature type="transmembrane region" description="Helical" evidence="16">
    <location>
        <begin position="310"/>
        <end position="331"/>
    </location>
</feature>
<keyword evidence="9 16" id="KW-0249">Electron transport</keyword>
<evidence type="ECO:0000256" key="7">
    <source>
        <dbReference type="ARBA" id="ARBA00022692"/>
    </source>
</evidence>
<dbReference type="EC" id="7.1.1.2" evidence="3 16"/>
<dbReference type="Pfam" id="PF00361">
    <property type="entry name" value="Proton_antipo_M"/>
    <property type="match status" value="1"/>
</dbReference>
<dbReference type="GO" id="GO:0015990">
    <property type="term" value="P:electron transport coupled proton transport"/>
    <property type="evidence" value="ECO:0007669"/>
    <property type="project" value="TreeGrafter"/>
</dbReference>
<evidence type="ECO:0000256" key="2">
    <source>
        <dbReference type="ARBA" id="ARBA00009025"/>
    </source>
</evidence>
<feature type="transmembrane region" description="Helical" evidence="16">
    <location>
        <begin position="117"/>
        <end position="134"/>
    </location>
</feature>